<evidence type="ECO:0000256" key="1">
    <source>
        <dbReference type="ARBA" id="ARBA00022475"/>
    </source>
</evidence>
<evidence type="ECO:0000256" key="5">
    <source>
        <dbReference type="ARBA" id="ARBA00023306"/>
    </source>
</evidence>
<evidence type="ECO:0000256" key="4">
    <source>
        <dbReference type="ARBA" id="ARBA00022989"/>
    </source>
</evidence>
<dbReference type="Pfam" id="PF03799">
    <property type="entry name" value="FtsQ_DivIB_C"/>
    <property type="match status" value="1"/>
</dbReference>
<comment type="caution">
    <text evidence="9">The sequence shown here is derived from an EMBL/GenBank/DDBJ whole genome shotgun (WGS) entry which is preliminary data.</text>
</comment>
<evidence type="ECO:0000313" key="9">
    <source>
        <dbReference type="EMBL" id="MDC5697865.1"/>
    </source>
</evidence>
<dbReference type="Pfam" id="PF08478">
    <property type="entry name" value="POTRA_1"/>
    <property type="match status" value="1"/>
</dbReference>
<name>A0ABT5GHY1_9MICO</name>
<feature type="transmembrane region" description="Helical" evidence="6">
    <location>
        <begin position="36"/>
        <end position="57"/>
    </location>
</feature>
<keyword evidence="10" id="KW-1185">Reference proteome</keyword>
<evidence type="ECO:0000256" key="2">
    <source>
        <dbReference type="ARBA" id="ARBA00022618"/>
    </source>
</evidence>
<evidence type="ECO:0000259" key="7">
    <source>
        <dbReference type="Pfam" id="PF03799"/>
    </source>
</evidence>
<evidence type="ECO:0000256" key="6">
    <source>
        <dbReference type="SAM" id="Phobius"/>
    </source>
</evidence>
<proteinExistence type="predicted"/>
<evidence type="ECO:0000313" key="10">
    <source>
        <dbReference type="Proteomes" id="UP001150259"/>
    </source>
</evidence>
<dbReference type="EMBL" id="JAPFQL010000045">
    <property type="protein sequence ID" value="MDC5697865.1"/>
    <property type="molecule type" value="Genomic_DNA"/>
</dbReference>
<protein>
    <submittedName>
        <fullName evidence="9">FtsQ-type POTRA domain-containing protein</fullName>
    </submittedName>
</protein>
<keyword evidence="6" id="KW-0472">Membrane</keyword>
<dbReference type="RefSeq" id="WP_272462440.1">
    <property type="nucleotide sequence ID" value="NZ_JAPFQL010000045.1"/>
</dbReference>
<dbReference type="InterPro" id="IPR013685">
    <property type="entry name" value="POTRA_FtsQ_type"/>
</dbReference>
<accession>A0ABT5GHY1</accession>
<keyword evidence="4 6" id="KW-1133">Transmembrane helix</keyword>
<keyword evidence="3 6" id="KW-0812">Transmembrane</keyword>
<feature type="domain" description="POTRA" evidence="8">
    <location>
        <begin position="65"/>
        <end position="128"/>
    </location>
</feature>
<reference evidence="9 10" key="1">
    <citation type="submission" date="2022-11" db="EMBL/GenBank/DDBJ databases">
        <title>Anaerobic phenanthrene biodegradation by a DNRA strain PheN6.</title>
        <authorList>
            <person name="Zhang Z."/>
        </authorList>
    </citation>
    <scope>NUCLEOTIDE SEQUENCE [LARGE SCALE GENOMIC DNA]</scope>
    <source>
        <strain evidence="9 10">PheN6</strain>
    </source>
</reference>
<dbReference type="Proteomes" id="UP001150259">
    <property type="component" value="Unassembled WGS sequence"/>
</dbReference>
<evidence type="ECO:0000256" key="3">
    <source>
        <dbReference type="ARBA" id="ARBA00022692"/>
    </source>
</evidence>
<keyword evidence="2" id="KW-0132">Cell division</keyword>
<keyword evidence="5" id="KW-0131">Cell cycle</keyword>
<organism evidence="9 10">
    <name type="scientific">Intrasporangium calvum</name>
    <dbReference type="NCBI Taxonomy" id="53358"/>
    <lineage>
        <taxon>Bacteria</taxon>
        <taxon>Bacillati</taxon>
        <taxon>Actinomycetota</taxon>
        <taxon>Actinomycetes</taxon>
        <taxon>Micrococcales</taxon>
        <taxon>Intrasporangiaceae</taxon>
        <taxon>Intrasporangium</taxon>
    </lineage>
</organism>
<dbReference type="InterPro" id="IPR050487">
    <property type="entry name" value="FtsQ_DivIB"/>
</dbReference>
<feature type="domain" description="Cell division protein FtsQ/DivIB C-terminal" evidence="7">
    <location>
        <begin position="143"/>
        <end position="240"/>
    </location>
</feature>
<gene>
    <name evidence="9" type="ORF">OO014_11390</name>
</gene>
<dbReference type="PANTHER" id="PTHR37820">
    <property type="entry name" value="CELL DIVISION PROTEIN DIVIB"/>
    <property type="match status" value="1"/>
</dbReference>
<keyword evidence="1" id="KW-1003">Cell membrane</keyword>
<dbReference type="InterPro" id="IPR005548">
    <property type="entry name" value="Cell_div_FtsQ/DivIB_C"/>
</dbReference>
<sequence length="256" mass="27250">MRLLQRSGARDTLGTGLSSARARFERRAARARRRPWLLGLVVILIGAVAGGLVWLGWFSSLLLAQRVEVKGVSGAQARAVREVAALPLGTPLMRVDTDAAVTRLERDRRWVGISVSRSLPHSLVIELTPRVAVLGVRLPSGQVEMYDRDGVAFREVDEAPPSVPLVSSAGGASADGVKAVLQALAALGRELRTEVVEVSLTGTDRVSFQIDSDSGRRTVVWGGPGDAVTKAKLVSVLLTQPGQTIDVSVPEAPVTR</sequence>
<dbReference type="PANTHER" id="PTHR37820:SF1">
    <property type="entry name" value="CELL DIVISION PROTEIN FTSQ"/>
    <property type="match status" value="1"/>
</dbReference>
<evidence type="ECO:0000259" key="8">
    <source>
        <dbReference type="Pfam" id="PF08478"/>
    </source>
</evidence>